<reference evidence="1" key="1">
    <citation type="journal article" date="2014" name="Front. Microbiol.">
        <title>High frequency of phylogenetically diverse reductive dehalogenase-homologous genes in deep subseafloor sedimentary metagenomes.</title>
        <authorList>
            <person name="Kawai M."/>
            <person name="Futagami T."/>
            <person name="Toyoda A."/>
            <person name="Takaki Y."/>
            <person name="Nishi S."/>
            <person name="Hori S."/>
            <person name="Arai W."/>
            <person name="Tsubouchi T."/>
            <person name="Morono Y."/>
            <person name="Uchiyama I."/>
            <person name="Ito T."/>
            <person name="Fujiyama A."/>
            <person name="Inagaki F."/>
            <person name="Takami H."/>
        </authorList>
    </citation>
    <scope>NUCLEOTIDE SEQUENCE</scope>
    <source>
        <strain evidence="1">Expedition CK06-06</strain>
    </source>
</reference>
<comment type="caution">
    <text evidence="1">The sequence shown here is derived from an EMBL/GenBank/DDBJ whole genome shotgun (WGS) entry which is preliminary data.</text>
</comment>
<dbReference type="InterPro" id="IPR014845">
    <property type="entry name" value="GYD/TTHA1554"/>
</dbReference>
<evidence type="ECO:0008006" key="2">
    <source>
        <dbReference type="Google" id="ProtNLM"/>
    </source>
</evidence>
<dbReference type="EMBL" id="BARS01019120">
    <property type="protein sequence ID" value="GAF87538.1"/>
    <property type="molecule type" value="Genomic_DNA"/>
</dbReference>
<organism evidence="1">
    <name type="scientific">marine sediment metagenome</name>
    <dbReference type="NCBI Taxonomy" id="412755"/>
    <lineage>
        <taxon>unclassified sequences</taxon>
        <taxon>metagenomes</taxon>
        <taxon>ecological metagenomes</taxon>
    </lineage>
</organism>
<dbReference type="Pfam" id="PF08734">
    <property type="entry name" value="GYD"/>
    <property type="match status" value="1"/>
</dbReference>
<dbReference type="AlphaFoldDB" id="X0T253"/>
<name>X0T253_9ZZZZ</name>
<evidence type="ECO:0000313" key="1">
    <source>
        <dbReference type="EMBL" id="GAF87538.1"/>
    </source>
</evidence>
<proteinExistence type="predicted"/>
<protein>
    <recommendedName>
        <fullName evidence="2">GYD domain-containing protein</fullName>
    </recommendedName>
</protein>
<gene>
    <name evidence="1" type="ORF">S01H1_31023</name>
</gene>
<accession>X0T253</accession>
<sequence length="97" mass="10524">MTFITLMKFTDQGIRNVKDSVERAKSFIEAGESKFGVKIKGIYWTLGEYDLVSITDAPDEETATALALSLGALGSVRTLGMRAFNAEEMSGILAKIS</sequence>